<gene>
    <name evidence="2" type="ORF">C7389_10660</name>
</gene>
<dbReference type="AlphaFoldDB" id="A0A4R6E5X7"/>
<comment type="caution">
    <text evidence="2">The sequence shown here is derived from an EMBL/GenBank/DDBJ whole genome shotgun (WGS) entry which is preliminary data.</text>
</comment>
<evidence type="ECO:0000259" key="1">
    <source>
        <dbReference type="SMART" id="SM00849"/>
    </source>
</evidence>
<sequence length="323" mass="35102">MHDLCAHPDGIYTVDSGYGRPLLAAIHIIVHRGRAAVVDTGCNASVPRVLAALAGLGVAPDAVEWVMLTHVHLDHAGGAGSLMCALPRARLLVHPRGVPHMVDPTRLWQGTAAVYGAERAFSLYGRLVPVEEARIVAAVEGQALELAGRVFEVLETPGHARHHIAIWDAQAHSFFAGDTFGLSYRELDVDGRAFIFPSTTPTQFDPNALHASVNRMLSRSPQAMFLTHYSRVTDIPRLADDLHRLIDTQVAVARAARGDGVARHVEILAGLEQIVREESERQGWLLAEDAVLELLRDDLELNAQGLGVWLDSQKARLPAAEIV</sequence>
<dbReference type="PANTHER" id="PTHR42951:SF22">
    <property type="entry name" value="METALLO BETA-LACTAMASE SUPERFAMILY LIPOPROTEIN"/>
    <property type="match status" value="1"/>
</dbReference>
<dbReference type="InterPro" id="IPR036866">
    <property type="entry name" value="RibonucZ/Hydroxyglut_hydro"/>
</dbReference>
<evidence type="ECO:0000313" key="2">
    <source>
        <dbReference type="EMBL" id="TDN52368.1"/>
    </source>
</evidence>
<dbReference type="PANTHER" id="PTHR42951">
    <property type="entry name" value="METALLO-BETA-LACTAMASE DOMAIN-CONTAINING"/>
    <property type="match status" value="1"/>
</dbReference>
<dbReference type="GO" id="GO:0016787">
    <property type="term" value="F:hydrolase activity"/>
    <property type="evidence" value="ECO:0007669"/>
    <property type="project" value="UniProtKB-KW"/>
</dbReference>
<evidence type="ECO:0000313" key="3">
    <source>
        <dbReference type="Proteomes" id="UP000295129"/>
    </source>
</evidence>
<reference evidence="2 3" key="1">
    <citation type="submission" date="2019-03" db="EMBL/GenBank/DDBJ databases">
        <title>Genomic Encyclopedia of Type Strains, Phase IV (KMG-IV): sequencing the most valuable type-strain genomes for metagenomic binning, comparative biology and taxonomic classification.</title>
        <authorList>
            <person name="Goeker M."/>
        </authorList>
    </citation>
    <scope>NUCLEOTIDE SEQUENCE [LARGE SCALE GENOMIC DNA]</scope>
    <source>
        <strain evidence="2 3">DSM 12121</strain>
    </source>
</reference>
<dbReference type="RefSeq" id="WP_133590408.1">
    <property type="nucleotide sequence ID" value="NZ_SNVV01000006.1"/>
</dbReference>
<keyword evidence="3" id="KW-1185">Reference proteome</keyword>
<dbReference type="SUPFAM" id="SSF56281">
    <property type="entry name" value="Metallo-hydrolase/oxidoreductase"/>
    <property type="match status" value="1"/>
</dbReference>
<dbReference type="InterPro" id="IPR037482">
    <property type="entry name" value="ST1585_MBL-fold"/>
</dbReference>
<name>A0A4R6E5X7_9RHOO</name>
<dbReference type="SMART" id="SM00849">
    <property type="entry name" value="Lactamase_B"/>
    <property type="match status" value="1"/>
</dbReference>
<protein>
    <submittedName>
        <fullName evidence="2">Hydroxyacylglutathione hydrolase</fullName>
    </submittedName>
</protein>
<dbReference type="InterPro" id="IPR050855">
    <property type="entry name" value="NDM-1-like"/>
</dbReference>
<dbReference type="CDD" id="cd07726">
    <property type="entry name" value="ST1585-like_MBL-fold"/>
    <property type="match status" value="1"/>
</dbReference>
<dbReference type="EMBL" id="SNVV01000006">
    <property type="protein sequence ID" value="TDN52368.1"/>
    <property type="molecule type" value="Genomic_DNA"/>
</dbReference>
<dbReference type="InterPro" id="IPR001279">
    <property type="entry name" value="Metallo-B-lactamas"/>
</dbReference>
<keyword evidence="2" id="KW-0378">Hydrolase</keyword>
<accession>A0A4R6E5X7</accession>
<dbReference type="Proteomes" id="UP000295129">
    <property type="component" value="Unassembled WGS sequence"/>
</dbReference>
<feature type="domain" description="Metallo-beta-lactamase" evidence="1">
    <location>
        <begin position="23"/>
        <end position="228"/>
    </location>
</feature>
<organism evidence="2 3">
    <name type="scientific">Azoarcus indigens</name>
    <dbReference type="NCBI Taxonomy" id="29545"/>
    <lineage>
        <taxon>Bacteria</taxon>
        <taxon>Pseudomonadati</taxon>
        <taxon>Pseudomonadota</taxon>
        <taxon>Betaproteobacteria</taxon>
        <taxon>Rhodocyclales</taxon>
        <taxon>Zoogloeaceae</taxon>
        <taxon>Azoarcus</taxon>
    </lineage>
</organism>
<dbReference type="Gene3D" id="3.60.15.10">
    <property type="entry name" value="Ribonuclease Z/Hydroxyacylglutathione hydrolase-like"/>
    <property type="match status" value="1"/>
</dbReference>
<proteinExistence type="predicted"/>
<dbReference type="OrthoDB" id="9784009at2"/>
<dbReference type="Pfam" id="PF00753">
    <property type="entry name" value="Lactamase_B"/>
    <property type="match status" value="1"/>
</dbReference>